<dbReference type="RefSeq" id="XP_024347331.1">
    <property type="nucleotide sequence ID" value="XM_024498276.1"/>
</dbReference>
<sequence length="99" mass="10925">MNHEILQHIYYFTEQNLTSSTVLGITSLFLAQIDVTTPATNQSRTRVTHSIHMPHAKGDIVATTSPGASAKARLAITHHEFSFFFFDLPTKTTSGGNYS</sequence>
<organism evidence="1 2">
    <name type="scientific">Echinococcus granulosus</name>
    <name type="common">Hydatid tapeworm</name>
    <dbReference type="NCBI Taxonomy" id="6210"/>
    <lineage>
        <taxon>Eukaryota</taxon>
        <taxon>Metazoa</taxon>
        <taxon>Spiralia</taxon>
        <taxon>Lophotrochozoa</taxon>
        <taxon>Platyhelminthes</taxon>
        <taxon>Cestoda</taxon>
        <taxon>Eucestoda</taxon>
        <taxon>Cyclophyllidea</taxon>
        <taxon>Taeniidae</taxon>
        <taxon>Echinococcus</taxon>
        <taxon>Echinococcus granulosus group</taxon>
    </lineage>
</organism>
<dbReference type="KEGG" id="egl:EGR_09027"/>
<comment type="caution">
    <text evidence="1">The sequence shown here is derived from an EMBL/GenBank/DDBJ whole genome shotgun (WGS) entry which is preliminary data.</text>
</comment>
<evidence type="ECO:0000313" key="1">
    <source>
        <dbReference type="EMBL" id="EUB56135.1"/>
    </source>
</evidence>
<reference evidence="1 2" key="1">
    <citation type="journal article" date="2013" name="Nat. Genet.">
        <title>The genome of the hydatid tapeworm Echinococcus granulosus.</title>
        <authorList>
            <person name="Zheng H."/>
            <person name="Zhang W."/>
            <person name="Zhang L."/>
            <person name="Zhang Z."/>
            <person name="Li J."/>
            <person name="Lu G."/>
            <person name="Zhu Y."/>
            <person name="Wang Y."/>
            <person name="Huang Y."/>
            <person name="Liu J."/>
            <person name="Kang H."/>
            <person name="Chen J."/>
            <person name="Wang L."/>
            <person name="Chen A."/>
            <person name="Yu S."/>
            <person name="Gao Z."/>
            <person name="Jin L."/>
            <person name="Gu W."/>
            <person name="Wang Z."/>
            <person name="Zhao L."/>
            <person name="Shi B."/>
            <person name="Wen H."/>
            <person name="Lin R."/>
            <person name="Jones M.K."/>
            <person name="Brejova B."/>
            <person name="Vinar T."/>
            <person name="Zhao G."/>
            <person name="McManus D.P."/>
            <person name="Chen Z."/>
            <person name="Zhou Y."/>
            <person name="Wang S."/>
        </authorList>
    </citation>
    <scope>NUCLEOTIDE SEQUENCE [LARGE SCALE GENOMIC DNA]</scope>
</reference>
<proteinExistence type="predicted"/>
<name>W6U4V5_ECHGR</name>
<dbReference type="CTD" id="36344742"/>
<keyword evidence="2" id="KW-1185">Reference proteome</keyword>
<protein>
    <submittedName>
        <fullName evidence="1">Uncharacterized protein</fullName>
    </submittedName>
</protein>
<dbReference type="GeneID" id="36344742"/>
<dbReference type="AlphaFoldDB" id="W6U4V5"/>
<dbReference type="Proteomes" id="UP000019149">
    <property type="component" value="Unassembled WGS sequence"/>
</dbReference>
<dbReference type="EMBL" id="APAU02000128">
    <property type="protein sequence ID" value="EUB56135.1"/>
    <property type="molecule type" value="Genomic_DNA"/>
</dbReference>
<gene>
    <name evidence="1" type="ORF">EGR_09027</name>
</gene>
<accession>W6U4V5</accession>
<evidence type="ECO:0000313" key="2">
    <source>
        <dbReference type="Proteomes" id="UP000019149"/>
    </source>
</evidence>